<feature type="region of interest" description="Disordered" evidence="1">
    <location>
        <begin position="61"/>
        <end position="89"/>
    </location>
</feature>
<protein>
    <submittedName>
        <fullName evidence="2">Uncharacterized protein</fullName>
    </submittedName>
</protein>
<gene>
    <name evidence="2" type="ORF">LCGC14_1352350</name>
</gene>
<name>A0A0F9MR42_9ZZZZ</name>
<comment type="caution">
    <text evidence="2">The sequence shown here is derived from an EMBL/GenBank/DDBJ whole genome shotgun (WGS) entry which is preliminary data.</text>
</comment>
<sequence length="89" mass="9702">MSEEDGELTAEEVYAKTHALFHAVDSLVEAAMKIKPTIELCVFTGHLMAVHDVLHGLVDAGPPTHDPDEAAHPLEGHDGVVVPMNKRRR</sequence>
<organism evidence="2">
    <name type="scientific">marine sediment metagenome</name>
    <dbReference type="NCBI Taxonomy" id="412755"/>
    <lineage>
        <taxon>unclassified sequences</taxon>
        <taxon>metagenomes</taxon>
        <taxon>ecological metagenomes</taxon>
    </lineage>
</organism>
<reference evidence="2" key="1">
    <citation type="journal article" date="2015" name="Nature">
        <title>Complex archaea that bridge the gap between prokaryotes and eukaryotes.</title>
        <authorList>
            <person name="Spang A."/>
            <person name="Saw J.H."/>
            <person name="Jorgensen S.L."/>
            <person name="Zaremba-Niedzwiedzka K."/>
            <person name="Martijn J."/>
            <person name="Lind A.E."/>
            <person name="van Eijk R."/>
            <person name="Schleper C."/>
            <person name="Guy L."/>
            <person name="Ettema T.J."/>
        </authorList>
    </citation>
    <scope>NUCLEOTIDE SEQUENCE</scope>
</reference>
<evidence type="ECO:0000313" key="2">
    <source>
        <dbReference type="EMBL" id="KKM79195.1"/>
    </source>
</evidence>
<proteinExistence type="predicted"/>
<accession>A0A0F9MR42</accession>
<evidence type="ECO:0000256" key="1">
    <source>
        <dbReference type="SAM" id="MobiDB-lite"/>
    </source>
</evidence>
<dbReference type="EMBL" id="LAZR01008369">
    <property type="protein sequence ID" value="KKM79195.1"/>
    <property type="molecule type" value="Genomic_DNA"/>
</dbReference>
<feature type="compositionally biased region" description="Basic and acidic residues" evidence="1">
    <location>
        <begin position="65"/>
        <end position="78"/>
    </location>
</feature>
<dbReference type="AlphaFoldDB" id="A0A0F9MR42"/>